<gene>
    <name evidence="4" type="ORF">H9746_02755</name>
</gene>
<sequence length="655" mass="71871">MVNKLKRFLAVIMAVAFLLPNSAVYASADDEEKGVELGFDLAGGQVLMTDDKAPKFLSTGGVKTYTYPLEINPDNKDKKISKITISSADDNLPQYVEDIELDAEKNVLSGSNSILVAKLDKFPQTTEKINLTITLNQTQYEHKFTPTITVLVTGRNQCSPEIEIPKETDKFKTSVGLKDGSVQNGFYENDEVNFTIEPIEEYRLVSFDVVYTEKQNGTTEVKTLTPSNSSYKEWNVSWNVTGKTTITGKIKGSRTQIQNIVTEKIPNTFTVRVKGDSGVTIDNPSSGYITVTEGQNTSVYVRATAKSGYLFSDCNIQSGRSYGSWVKGQNFLTLGNSRIEVTDNGNSVNFTIPDIYEDMTVTFNSTYDHNNIPIEISEGSRIDIYTDSPSTVSSGSNALFYISTTADNYIVSKITLKVGNSQNTVNADNGEIIVGNKNYRIDNMGGGVYALLVEDITEPIRVSATSASTSTNVSRPSLSISGSSNVKITKSTNNYYINSGDNVYFYFTPYTNYQISEITLTVGNITKSVSPSRTSITVGNNTYMLSRNAAGMVTLYLTNVTQNIRVSATAYFTKDDVTPTTAISLNRDTRSPFISGYTDGTFKPKNNMTKSEAVSMLYKMSNVSNVTYDNIFADVPSTAWYASQVNTFANAGIID</sequence>
<dbReference type="EMBL" id="DXIE01000020">
    <property type="protein sequence ID" value="HIV61754.1"/>
    <property type="molecule type" value="Genomic_DNA"/>
</dbReference>
<evidence type="ECO:0000313" key="4">
    <source>
        <dbReference type="EMBL" id="HIV61754.1"/>
    </source>
</evidence>
<feature type="signal peptide" evidence="2">
    <location>
        <begin position="1"/>
        <end position="28"/>
    </location>
</feature>
<name>A0A9D1THA1_9FIRM</name>
<reference evidence="4" key="2">
    <citation type="submission" date="2021-04" db="EMBL/GenBank/DDBJ databases">
        <authorList>
            <person name="Gilroy R."/>
        </authorList>
    </citation>
    <scope>NUCLEOTIDE SEQUENCE</scope>
    <source>
        <strain evidence="4">CHK193-4272</strain>
    </source>
</reference>
<keyword evidence="1" id="KW-0677">Repeat</keyword>
<comment type="caution">
    <text evidence="4">The sequence shown here is derived from an EMBL/GenBank/DDBJ whole genome shotgun (WGS) entry which is preliminary data.</text>
</comment>
<feature type="non-terminal residue" evidence="4">
    <location>
        <position position="655"/>
    </location>
</feature>
<dbReference type="AlphaFoldDB" id="A0A9D1THA1"/>
<evidence type="ECO:0000313" key="5">
    <source>
        <dbReference type="Proteomes" id="UP000886808"/>
    </source>
</evidence>
<dbReference type="Pfam" id="PF00395">
    <property type="entry name" value="SLH"/>
    <property type="match status" value="1"/>
</dbReference>
<dbReference type="Proteomes" id="UP000886808">
    <property type="component" value="Unassembled WGS sequence"/>
</dbReference>
<keyword evidence="2" id="KW-0732">Signal</keyword>
<feature type="chain" id="PRO_5038350675" evidence="2">
    <location>
        <begin position="29"/>
        <end position="655"/>
    </location>
</feature>
<evidence type="ECO:0000259" key="3">
    <source>
        <dbReference type="PROSITE" id="PS51272"/>
    </source>
</evidence>
<organism evidence="4 5">
    <name type="scientific">Candidatus Butyricicoccus avistercoris</name>
    <dbReference type="NCBI Taxonomy" id="2838518"/>
    <lineage>
        <taxon>Bacteria</taxon>
        <taxon>Bacillati</taxon>
        <taxon>Bacillota</taxon>
        <taxon>Clostridia</taxon>
        <taxon>Eubacteriales</taxon>
        <taxon>Butyricicoccaceae</taxon>
        <taxon>Butyricicoccus</taxon>
    </lineage>
</organism>
<protein>
    <submittedName>
        <fullName evidence="4">S-layer homology domain-containing protein</fullName>
    </submittedName>
</protein>
<evidence type="ECO:0000256" key="2">
    <source>
        <dbReference type="SAM" id="SignalP"/>
    </source>
</evidence>
<reference evidence="4" key="1">
    <citation type="journal article" date="2021" name="PeerJ">
        <title>Extensive microbial diversity within the chicken gut microbiome revealed by metagenomics and culture.</title>
        <authorList>
            <person name="Gilroy R."/>
            <person name="Ravi A."/>
            <person name="Getino M."/>
            <person name="Pursley I."/>
            <person name="Horton D.L."/>
            <person name="Alikhan N.F."/>
            <person name="Baker D."/>
            <person name="Gharbi K."/>
            <person name="Hall N."/>
            <person name="Watson M."/>
            <person name="Adriaenssens E.M."/>
            <person name="Foster-Nyarko E."/>
            <person name="Jarju S."/>
            <person name="Secka A."/>
            <person name="Antonio M."/>
            <person name="Oren A."/>
            <person name="Chaudhuri R.R."/>
            <person name="La Ragione R."/>
            <person name="Hildebrand F."/>
            <person name="Pallen M.J."/>
        </authorList>
    </citation>
    <scope>NUCLEOTIDE SEQUENCE</scope>
    <source>
        <strain evidence="4">CHK193-4272</strain>
    </source>
</reference>
<evidence type="ECO:0000256" key="1">
    <source>
        <dbReference type="ARBA" id="ARBA00022737"/>
    </source>
</evidence>
<feature type="domain" description="SLH" evidence="3">
    <location>
        <begin position="568"/>
        <end position="631"/>
    </location>
</feature>
<accession>A0A9D1THA1</accession>
<proteinExistence type="predicted"/>
<dbReference type="InterPro" id="IPR001119">
    <property type="entry name" value="SLH_dom"/>
</dbReference>
<dbReference type="PROSITE" id="PS51272">
    <property type="entry name" value="SLH"/>
    <property type="match status" value="1"/>
</dbReference>